<dbReference type="Proteomes" id="UP000053558">
    <property type="component" value="Unassembled WGS sequence"/>
</dbReference>
<dbReference type="PANTHER" id="PTHR14003">
    <property type="entry name" value="TRANSCRIPTIONAL REPRESSOR PROTEIN YY"/>
    <property type="match status" value="1"/>
</dbReference>
<organism evidence="14 15">
    <name type="scientific">Coniophora puteana (strain RWD-64-598)</name>
    <name type="common">Brown rot fungus</name>
    <dbReference type="NCBI Taxonomy" id="741705"/>
    <lineage>
        <taxon>Eukaryota</taxon>
        <taxon>Fungi</taxon>
        <taxon>Dikarya</taxon>
        <taxon>Basidiomycota</taxon>
        <taxon>Agaricomycotina</taxon>
        <taxon>Agaricomycetes</taxon>
        <taxon>Agaricomycetidae</taxon>
        <taxon>Boletales</taxon>
        <taxon>Coniophorineae</taxon>
        <taxon>Coniophoraceae</taxon>
        <taxon>Coniophora</taxon>
    </lineage>
</organism>
<dbReference type="GO" id="GO:0005667">
    <property type="term" value="C:transcription regulator complex"/>
    <property type="evidence" value="ECO:0007669"/>
    <property type="project" value="TreeGrafter"/>
</dbReference>
<evidence type="ECO:0000256" key="8">
    <source>
        <dbReference type="ARBA" id="ARBA00023125"/>
    </source>
</evidence>
<feature type="region of interest" description="Disordered" evidence="12">
    <location>
        <begin position="23"/>
        <end position="59"/>
    </location>
</feature>
<gene>
    <name evidence="14" type="ORF">CONPUDRAFT_82708</name>
</gene>
<comment type="similarity">
    <text evidence="2">Belongs to the krueppel C2H2-type zinc-finger protein family.</text>
</comment>
<evidence type="ECO:0000256" key="3">
    <source>
        <dbReference type="ARBA" id="ARBA00022723"/>
    </source>
</evidence>
<keyword evidence="5 11" id="KW-0863">Zinc-finger</keyword>
<evidence type="ECO:0000256" key="10">
    <source>
        <dbReference type="ARBA" id="ARBA00023242"/>
    </source>
</evidence>
<evidence type="ECO:0000313" key="15">
    <source>
        <dbReference type="Proteomes" id="UP000053558"/>
    </source>
</evidence>
<keyword evidence="10" id="KW-0539">Nucleus</keyword>
<evidence type="ECO:0000256" key="4">
    <source>
        <dbReference type="ARBA" id="ARBA00022737"/>
    </source>
</evidence>
<dbReference type="Pfam" id="PF00096">
    <property type="entry name" value="zf-C2H2"/>
    <property type="match status" value="2"/>
</dbReference>
<evidence type="ECO:0000256" key="5">
    <source>
        <dbReference type="ARBA" id="ARBA00022771"/>
    </source>
</evidence>
<dbReference type="PROSITE" id="PS50157">
    <property type="entry name" value="ZINC_FINGER_C2H2_2"/>
    <property type="match status" value="2"/>
</dbReference>
<evidence type="ECO:0000259" key="13">
    <source>
        <dbReference type="PROSITE" id="PS50157"/>
    </source>
</evidence>
<evidence type="ECO:0000256" key="1">
    <source>
        <dbReference type="ARBA" id="ARBA00004123"/>
    </source>
</evidence>
<evidence type="ECO:0000256" key="12">
    <source>
        <dbReference type="SAM" id="MobiDB-lite"/>
    </source>
</evidence>
<dbReference type="GO" id="GO:0031519">
    <property type="term" value="C:PcG protein complex"/>
    <property type="evidence" value="ECO:0007669"/>
    <property type="project" value="TreeGrafter"/>
</dbReference>
<dbReference type="AlphaFoldDB" id="A0A5M3MP15"/>
<dbReference type="RefSeq" id="XP_007769427.1">
    <property type="nucleotide sequence ID" value="XM_007771237.1"/>
</dbReference>
<keyword evidence="8" id="KW-0238">DNA-binding</keyword>
<dbReference type="OrthoDB" id="6077919at2759"/>
<dbReference type="GO" id="GO:0000978">
    <property type="term" value="F:RNA polymerase II cis-regulatory region sequence-specific DNA binding"/>
    <property type="evidence" value="ECO:0007669"/>
    <property type="project" value="TreeGrafter"/>
</dbReference>
<dbReference type="SMART" id="SM00355">
    <property type="entry name" value="ZnF_C2H2"/>
    <property type="match status" value="2"/>
</dbReference>
<feature type="domain" description="C2H2-type" evidence="13">
    <location>
        <begin position="52"/>
        <end position="79"/>
    </location>
</feature>
<dbReference type="GO" id="GO:0000785">
    <property type="term" value="C:chromatin"/>
    <property type="evidence" value="ECO:0007669"/>
    <property type="project" value="TreeGrafter"/>
</dbReference>
<dbReference type="EMBL" id="JH711579">
    <property type="protein sequence ID" value="EIW80485.1"/>
    <property type="molecule type" value="Genomic_DNA"/>
</dbReference>
<feature type="region of interest" description="Disordered" evidence="12">
    <location>
        <begin position="151"/>
        <end position="263"/>
    </location>
</feature>
<evidence type="ECO:0000256" key="2">
    <source>
        <dbReference type="ARBA" id="ARBA00006991"/>
    </source>
</evidence>
<reference evidence="15" key="1">
    <citation type="journal article" date="2012" name="Science">
        <title>The Paleozoic origin of enzymatic lignin decomposition reconstructed from 31 fungal genomes.</title>
        <authorList>
            <person name="Floudas D."/>
            <person name="Binder M."/>
            <person name="Riley R."/>
            <person name="Barry K."/>
            <person name="Blanchette R.A."/>
            <person name="Henrissat B."/>
            <person name="Martinez A.T."/>
            <person name="Otillar R."/>
            <person name="Spatafora J.W."/>
            <person name="Yadav J.S."/>
            <person name="Aerts A."/>
            <person name="Benoit I."/>
            <person name="Boyd A."/>
            <person name="Carlson A."/>
            <person name="Copeland A."/>
            <person name="Coutinho P.M."/>
            <person name="de Vries R.P."/>
            <person name="Ferreira P."/>
            <person name="Findley K."/>
            <person name="Foster B."/>
            <person name="Gaskell J."/>
            <person name="Glotzer D."/>
            <person name="Gorecki P."/>
            <person name="Heitman J."/>
            <person name="Hesse C."/>
            <person name="Hori C."/>
            <person name="Igarashi K."/>
            <person name="Jurgens J.A."/>
            <person name="Kallen N."/>
            <person name="Kersten P."/>
            <person name="Kohler A."/>
            <person name="Kuees U."/>
            <person name="Kumar T.K.A."/>
            <person name="Kuo A."/>
            <person name="LaButti K."/>
            <person name="Larrondo L.F."/>
            <person name="Lindquist E."/>
            <person name="Ling A."/>
            <person name="Lombard V."/>
            <person name="Lucas S."/>
            <person name="Lundell T."/>
            <person name="Martin R."/>
            <person name="McLaughlin D.J."/>
            <person name="Morgenstern I."/>
            <person name="Morin E."/>
            <person name="Murat C."/>
            <person name="Nagy L.G."/>
            <person name="Nolan M."/>
            <person name="Ohm R.A."/>
            <person name="Patyshakuliyeva A."/>
            <person name="Rokas A."/>
            <person name="Ruiz-Duenas F.J."/>
            <person name="Sabat G."/>
            <person name="Salamov A."/>
            <person name="Samejima M."/>
            <person name="Schmutz J."/>
            <person name="Slot J.C."/>
            <person name="St John F."/>
            <person name="Stenlid J."/>
            <person name="Sun H."/>
            <person name="Sun S."/>
            <person name="Syed K."/>
            <person name="Tsang A."/>
            <person name="Wiebenga A."/>
            <person name="Young D."/>
            <person name="Pisabarro A."/>
            <person name="Eastwood D.C."/>
            <person name="Martin F."/>
            <person name="Cullen D."/>
            <person name="Grigoriev I.V."/>
            <person name="Hibbett D.S."/>
        </authorList>
    </citation>
    <scope>NUCLEOTIDE SEQUENCE [LARGE SCALE GENOMIC DNA]</scope>
    <source>
        <strain evidence="15">RWD-64-598 SS2</strain>
    </source>
</reference>
<dbReference type="SUPFAM" id="SSF57667">
    <property type="entry name" value="beta-beta-alpha zinc fingers"/>
    <property type="match status" value="1"/>
</dbReference>
<dbReference type="InterPro" id="IPR036236">
    <property type="entry name" value="Znf_C2H2_sf"/>
</dbReference>
<dbReference type="GeneID" id="19210460"/>
<keyword evidence="7" id="KW-0805">Transcription regulation</keyword>
<keyword evidence="15" id="KW-1185">Reference proteome</keyword>
<dbReference type="FunFam" id="3.30.160.60:FF:001156">
    <property type="entry name" value="Zinc finger protein 407"/>
    <property type="match status" value="1"/>
</dbReference>
<feature type="compositionally biased region" description="Basic residues" evidence="12">
    <location>
        <begin position="35"/>
        <end position="53"/>
    </location>
</feature>
<dbReference type="InterPro" id="IPR013087">
    <property type="entry name" value="Znf_C2H2_type"/>
</dbReference>
<keyword evidence="3" id="KW-0479">Metal-binding</keyword>
<evidence type="ECO:0000313" key="14">
    <source>
        <dbReference type="EMBL" id="EIW80485.1"/>
    </source>
</evidence>
<feature type="compositionally biased region" description="Acidic residues" evidence="12">
    <location>
        <begin position="239"/>
        <end position="253"/>
    </location>
</feature>
<dbReference type="GO" id="GO:0000981">
    <property type="term" value="F:DNA-binding transcription factor activity, RNA polymerase II-specific"/>
    <property type="evidence" value="ECO:0007669"/>
    <property type="project" value="TreeGrafter"/>
</dbReference>
<evidence type="ECO:0000256" key="6">
    <source>
        <dbReference type="ARBA" id="ARBA00022833"/>
    </source>
</evidence>
<dbReference type="KEGG" id="cput:CONPUDRAFT_82708"/>
<keyword evidence="9" id="KW-0804">Transcription</keyword>
<evidence type="ECO:0000256" key="9">
    <source>
        <dbReference type="ARBA" id="ARBA00023163"/>
    </source>
</evidence>
<proteinExistence type="inferred from homology"/>
<keyword evidence="4" id="KW-0677">Repeat</keyword>
<name>A0A5M3MP15_CONPW</name>
<protein>
    <recommendedName>
        <fullName evidence="13">C2H2-type domain-containing protein</fullName>
    </recommendedName>
</protein>
<keyword evidence="6" id="KW-0862">Zinc</keyword>
<dbReference type="GO" id="GO:0008270">
    <property type="term" value="F:zinc ion binding"/>
    <property type="evidence" value="ECO:0007669"/>
    <property type="project" value="UniProtKB-KW"/>
</dbReference>
<sequence length="263" mass="28370">MDFGEGGWEEGADERQDTITALSAVSDFVTENKGNKGKGKGKEKRRVRERKHQCPSCNKTFDRPSSLAVHMNTHTGSKPFGCPVSGCTKRFAVQSNATRHLRSHGIELNNNTRDQGFAVSFNAPVVSHDVHSDVPQPSSYEWVRPHSSIADLEVGASAPPPERPEVPGGQAGDGAGRPRPPRRHTGDGPSEQGWREMHSGTSEHQQHGPQAGPSYSGQGTLGHSPWRWQDEGRGMSGGDDGDAYDQEESDERDGGERGPMGAG</sequence>
<feature type="domain" description="C2H2-type" evidence="13">
    <location>
        <begin position="80"/>
        <end position="104"/>
    </location>
</feature>
<evidence type="ECO:0000256" key="7">
    <source>
        <dbReference type="ARBA" id="ARBA00023015"/>
    </source>
</evidence>
<dbReference type="PROSITE" id="PS00028">
    <property type="entry name" value="ZINC_FINGER_C2H2_1"/>
    <property type="match status" value="2"/>
</dbReference>
<dbReference type="PANTHER" id="PTHR14003:SF19">
    <property type="entry name" value="YY2 TRANSCRIPTION FACTOR"/>
    <property type="match status" value="1"/>
</dbReference>
<evidence type="ECO:0000256" key="11">
    <source>
        <dbReference type="PROSITE-ProRule" id="PRU00042"/>
    </source>
</evidence>
<comment type="subcellular location">
    <subcellularLocation>
        <location evidence="1">Nucleus</location>
    </subcellularLocation>
</comment>
<accession>A0A5M3MP15</accession>
<dbReference type="Gene3D" id="3.30.160.60">
    <property type="entry name" value="Classic Zinc Finger"/>
    <property type="match status" value="2"/>
</dbReference>
<comment type="caution">
    <text evidence="14">The sequence shown here is derived from an EMBL/GenBank/DDBJ whole genome shotgun (WGS) entry which is preliminary data.</text>
</comment>